<dbReference type="InterPro" id="IPR050109">
    <property type="entry name" value="HTH-type_TetR-like_transc_reg"/>
</dbReference>
<dbReference type="Gene3D" id="1.10.357.10">
    <property type="entry name" value="Tetracycline Repressor, domain 2"/>
    <property type="match status" value="1"/>
</dbReference>
<dbReference type="EMBL" id="JACFXV010000063">
    <property type="protein sequence ID" value="MBA5778524.1"/>
    <property type="molecule type" value="Genomic_DNA"/>
</dbReference>
<proteinExistence type="predicted"/>
<dbReference type="PANTHER" id="PTHR30055:SF219">
    <property type="entry name" value="TRANSCRIPTIONAL REGULATORY PROTEIN"/>
    <property type="match status" value="1"/>
</dbReference>
<accession>A0A839AHW7</accession>
<dbReference type="GO" id="GO:0000976">
    <property type="term" value="F:transcription cis-regulatory region binding"/>
    <property type="evidence" value="ECO:0007669"/>
    <property type="project" value="TreeGrafter"/>
</dbReference>
<evidence type="ECO:0000256" key="1">
    <source>
        <dbReference type="ARBA" id="ARBA00023125"/>
    </source>
</evidence>
<keyword evidence="5" id="KW-1185">Reference proteome</keyword>
<comment type="caution">
    <text evidence="4">The sequence shown here is derived from an EMBL/GenBank/DDBJ whole genome shotgun (WGS) entry which is preliminary data.</text>
</comment>
<dbReference type="InterPro" id="IPR001647">
    <property type="entry name" value="HTH_TetR"/>
</dbReference>
<dbReference type="InterPro" id="IPR009057">
    <property type="entry name" value="Homeodomain-like_sf"/>
</dbReference>
<dbReference type="AlphaFoldDB" id="A0A839AHW7"/>
<dbReference type="RefSeq" id="WP_182166894.1">
    <property type="nucleotide sequence ID" value="NZ_JACFXV010000063.1"/>
</dbReference>
<dbReference type="SUPFAM" id="SSF46689">
    <property type="entry name" value="Homeodomain-like"/>
    <property type="match status" value="1"/>
</dbReference>
<keyword evidence="1 2" id="KW-0238">DNA-binding</keyword>
<dbReference type="GO" id="GO:0003700">
    <property type="term" value="F:DNA-binding transcription factor activity"/>
    <property type="evidence" value="ECO:0007669"/>
    <property type="project" value="TreeGrafter"/>
</dbReference>
<dbReference type="InterPro" id="IPR036271">
    <property type="entry name" value="Tet_transcr_reg_TetR-rel_C_sf"/>
</dbReference>
<organism evidence="4 5">
    <name type="scientific">Stappia albiluteola</name>
    <dbReference type="NCBI Taxonomy" id="2758565"/>
    <lineage>
        <taxon>Bacteria</taxon>
        <taxon>Pseudomonadati</taxon>
        <taxon>Pseudomonadota</taxon>
        <taxon>Alphaproteobacteria</taxon>
        <taxon>Hyphomicrobiales</taxon>
        <taxon>Stappiaceae</taxon>
        <taxon>Stappia</taxon>
    </lineage>
</organism>
<protein>
    <submittedName>
        <fullName evidence="4">TetR/AcrR family transcriptional regulator</fullName>
    </submittedName>
</protein>
<gene>
    <name evidence="4" type="ORF">H2509_15455</name>
</gene>
<evidence type="ECO:0000313" key="4">
    <source>
        <dbReference type="EMBL" id="MBA5778524.1"/>
    </source>
</evidence>
<sequence>MGTTQFAGKASEILDVAEARMRAGGFDAVSFRDIAADVGIKSASVHYHFPQKVDLGEAVIKRYRERFAERLGAPDDPDESVRRRIERLCGGYRQSTVKEGKVCLACVLGGEALNLPAPLSQSVGSYFDWLLEWTDRALRTSATAAPAIPASVVIGSLQGSMILAVATHDPDVFLETERWILASL</sequence>
<name>A0A839AHW7_9HYPH</name>
<dbReference type="PROSITE" id="PS50977">
    <property type="entry name" value="HTH_TETR_2"/>
    <property type="match status" value="1"/>
</dbReference>
<reference evidence="4 5" key="1">
    <citation type="submission" date="2020-07" db="EMBL/GenBank/DDBJ databases">
        <title>Stappia sp., F7233, whole genome shotgun sequencing project.</title>
        <authorList>
            <person name="Jiang S."/>
            <person name="Liu Z.W."/>
            <person name="Du Z.J."/>
        </authorList>
    </citation>
    <scope>NUCLEOTIDE SEQUENCE [LARGE SCALE GENOMIC DNA]</scope>
    <source>
        <strain evidence="4 5">F7233</strain>
    </source>
</reference>
<dbReference type="Proteomes" id="UP000541109">
    <property type="component" value="Unassembled WGS sequence"/>
</dbReference>
<evidence type="ECO:0000313" key="5">
    <source>
        <dbReference type="Proteomes" id="UP000541109"/>
    </source>
</evidence>
<feature type="domain" description="HTH tetR-type" evidence="3">
    <location>
        <begin position="7"/>
        <end position="67"/>
    </location>
</feature>
<dbReference type="Pfam" id="PF00440">
    <property type="entry name" value="TetR_N"/>
    <property type="match status" value="1"/>
</dbReference>
<feature type="DNA-binding region" description="H-T-H motif" evidence="2">
    <location>
        <begin position="30"/>
        <end position="49"/>
    </location>
</feature>
<evidence type="ECO:0000256" key="2">
    <source>
        <dbReference type="PROSITE-ProRule" id="PRU00335"/>
    </source>
</evidence>
<dbReference type="PANTHER" id="PTHR30055">
    <property type="entry name" value="HTH-TYPE TRANSCRIPTIONAL REGULATOR RUTR"/>
    <property type="match status" value="1"/>
</dbReference>
<evidence type="ECO:0000259" key="3">
    <source>
        <dbReference type="PROSITE" id="PS50977"/>
    </source>
</evidence>
<dbReference type="SUPFAM" id="SSF48498">
    <property type="entry name" value="Tetracyclin repressor-like, C-terminal domain"/>
    <property type="match status" value="1"/>
</dbReference>